<dbReference type="EMBL" id="HBUF01304118">
    <property type="protein sequence ID" value="CAG6691681.1"/>
    <property type="molecule type" value="Transcribed_RNA"/>
</dbReference>
<proteinExistence type="predicted"/>
<sequence length="128" mass="15177">MQFWIRFLDIMFRVIMINNQDGHDSIKDNSSIRYLDIKLLLKNTHYLHSQVPPVDCVMQVKINKVQVPTPIIQELVLTVINESKIDYLNKLTYEPMCFSNSMSRRKHSKPESTRLFITELNRLILWAL</sequence>
<accession>A0A8D8TRB2</accession>
<evidence type="ECO:0000313" key="1">
    <source>
        <dbReference type="EMBL" id="CAG6691681.1"/>
    </source>
</evidence>
<protein>
    <submittedName>
        <fullName evidence="1">Uncharacterized protein</fullName>
    </submittedName>
</protein>
<reference evidence="1" key="1">
    <citation type="submission" date="2021-05" db="EMBL/GenBank/DDBJ databases">
        <authorList>
            <person name="Alioto T."/>
            <person name="Alioto T."/>
            <person name="Gomez Garrido J."/>
        </authorList>
    </citation>
    <scope>NUCLEOTIDE SEQUENCE</scope>
</reference>
<dbReference type="AlphaFoldDB" id="A0A8D8TRB2"/>
<name>A0A8D8TRB2_9HEMI</name>
<organism evidence="1">
    <name type="scientific">Cacopsylla melanoneura</name>
    <dbReference type="NCBI Taxonomy" id="428564"/>
    <lineage>
        <taxon>Eukaryota</taxon>
        <taxon>Metazoa</taxon>
        <taxon>Ecdysozoa</taxon>
        <taxon>Arthropoda</taxon>
        <taxon>Hexapoda</taxon>
        <taxon>Insecta</taxon>
        <taxon>Pterygota</taxon>
        <taxon>Neoptera</taxon>
        <taxon>Paraneoptera</taxon>
        <taxon>Hemiptera</taxon>
        <taxon>Sternorrhyncha</taxon>
        <taxon>Psylloidea</taxon>
        <taxon>Psyllidae</taxon>
        <taxon>Psyllinae</taxon>
        <taxon>Cacopsylla</taxon>
    </lineage>
</organism>